<reference evidence="2 3" key="1">
    <citation type="submission" date="2019-03" db="EMBL/GenBank/DDBJ databases">
        <title>Single cell metagenomics reveals metabolic interactions within the superorganism composed of flagellate Streblomastix strix and complex community of Bacteroidetes bacteria on its surface.</title>
        <authorList>
            <person name="Treitli S.C."/>
            <person name="Kolisko M."/>
            <person name="Husnik F."/>
            <person name="Keeling P."/>
            <person name="Hampl V."/>
        </authorList>
    </citation>
    <scope>NUCLEOTIDE SEQUENCE [LARGE SCALE GENOMIC DNA]</scope>
    <source>
        <strain evidence="2">ST1C</strain>
    </source>
</reference>
<evidence type="ECO:0000256" key="1">
    <source>
        <dbReference type="SAM" id="MobiDB-lite"/>
    </source>
</evidence>
<evidence type="ECO:0000313" key="3">
    <source>
        <dbReference type="Proteomes" id="UP000324800"/>
    </source>
</evidence>
<accession>A0A5J4VXD7</accession>
<proteinExistence type="predicted"/>
<gene>
    <name evidence="2" type="ORF">EZS28_017294</name>
</gene>
<dbReference type="AlphaFoldDB" id="A0A5J4VXD7"/>
<organism evidence="2 3">
    <name type="scientific">Streblomastix strix</name>
    <dbReference type="NCBI Taxonomy" id="222440"/>
    <lineage>
        <taxon>Eukaryota</taxon>
        <taxon>Metamonada</taxon>
        <taxon>Preaxostyla</taxon>
        <taxon>Oxymonadida</taxon>
        <taxon>Streblomastigidae</taxon>
        <taxon>Streblomastix</taxon>
    </lineage>
</organism>
<protein>
    <submittedName>
        <fullName evidence="2">Uncharacterized protein</fullName>
    </submittedName>
</protein>
<name>A0A5J4VXD7_9EUKA</name>
<dbReference type="Proteomes" id="UP000324800">
    <property type="component" value="Unassembled WGS sequence"/>
</dbReference>
<comment type="caution">
    <text evidence="2">The sequence shown here is derived from an EMBL/GenBank/DDBJ whole genome shotgun (WGS) entry which is preliminary data.</text>
</comment>
<sequence length="228" mass="26979">MSKFRLKKDIIKELEEKQQHIDQLENFNKERVNIILDIEEKSPNSVKTSIRAAAVYGMTFAEFNKVAPDRTTHSEYKSSVRRNDMNDYRPIRPLYPNPRSIQKNQLFILAVTIENPAIALFHKLHLTTSGSRAEELLFDKTKEKLDPELKEMKRRRMDEMIRRQQKVKRQRQDMDEDSSQEGIRNDQTELQLLLGEELSNDPEKREKKELNKNQIEQNGKKTTKVLQQ</sequence>
<evidence type="ECO:0000313" key="2">
    <source>
        <dbReference type="EMBL" id="KAA6387182.1"/>
    </source>
</evidence>
<feature type="region of interest" description="Disordered" evidence="1">
    <location>
        <begin position="155"/>
        <end position="228"/>
    </location>
</feature>
<feature type="compositionally biased region" description="Basic and acidic residues" evidence="1">
    <location>
        <begin position="201"/>
        <end position="211"/>
    </location>
</feature>
<dbReference type="EMBL" id="SNRW01004483">
    <property type="protein sequence ID" value="KAA6387182.1"/>
    <property type="molecule type" value="Genomic_DNA"/>
</dbReference>